<comment type="caution">
    <text evidence="9">The sequence shown here is derived from an EMBL/GenBank/DDBJ whole genome shotgun (WGS) entry which is preliminary data.</text>
</comment>
<dbReference type="InterPro" id="IPR051269">
    <property type="entry name" value="Fe-S_cluster_ET"/>
</dbReference>
<keyword evidence="3 8" id="KW-0479">Metal-binding</keyword>
<evidence type="ECO:0000256" key="3">
    <source>
        <dbReference type="ARBA" id="ARBA00022723"/>
    </source>
</evidence>
<dbReference type="Proteomes" id="UP001501752">
    <property type="component" value="Unassembled WGS sequence"/>
</dbReference>
<dbReference type="PRINTS" id="PR00352">
    <property type="entry name" value="3FE4SFRDOXIN"/>
</dbReference>
<keyword evidence="6 8" id="KW-0411">Iron-sulfur</keyword>
<proteinExistence type="predicted"/>
<comment type="function">
    <text evidence="8">Ferredoxins are iron-sulfur proteins that transfer electrons in a wide variety of metabolic reactions.</text>
</comment>
<dbReference type="InterPro" id="IPR001080">
    <property type="entry name" value="3Fe4S_ferredoxin"/>
</dbReference>
<comment type="cofactor">
    <cofactor evidence="1">
        <name>[3Fe-4S] cluster</name>
        <dbReference type="ChEBI" id="CHEBI:21137"/>
    </cofactor>
</comment>
<reference evidence="10" key="1">
    <citation type="journal article" date="2019" name="Int. J. Syst. Evol. Microbiol.">
        <title>The Global Catalogue of Microorganisms (GCM) 10K type strain sequencing project: providing services to taxonomists for standard genome sequencing and annotation.</title>
        <authorList>
            <consortium name="The Broad Institute Genomics Platform"/>
            <consortium name="The Broad Institute Genome Sequencing Center for Infectious Disease"/>
            <person name="Wu L."/>
            <person name="Ma J."/>
        </authorList>
    </citation>
    <scope>NUCLEOTIDE SEQUENCE [LARGE SCALE GENOMIC DNA]</scope>
    <source>
        <strain evidence="10">JCM 13006</strain>
    </source>
</reference>
<dbReference type="PANTHER" id="PTHR36923">
    <property type="entry name" value="FERREDOXIN"/>
    <property type="match status" value="1"/>
</dbReference>
<sequence length="81" mass="7874">MSGGAEGPGAVLVEVDRVRCVGTGLCAATAPDDLALGADGRAEARPGPGAGSAELTEAAEMCPVEAISVRLAATGERIAPL</sequence>
<dbReference type="Pfam" id="PF13370">
    <property type="entry name" value="Fer4_13"/>
    <property type="match status" value="1"/>
</dbReference>
<keyword evidence="2 8" id="KW-0813">Transport</keyword>
<dbReference type="RefSeq" id="WP_345701571.1">
    <property type="nucleotide sequence ID" value="NZ_BAABIS010000001.1"/>
</dbReference>
<evidence type="ECO:0000256" key="1">
    <source>
        <dbReference type="ARBA" id="ARBA00001927"/>
    </source>
</evidence>
<dbReference type="Gene3D" id="3.30.70.20">
    <property type="match status" value="1"/>
</dbReference>
<organism evidence="9 10">
    <name type="scientific">Kitasatospora terrestris</name>
    <dbReference type="NCBI Taxonomy" id="258051"/>
    <lineage>
        <taxon>Bacteria</taxon>
        <taxon>Bacillati</taxon>
        <taxon>Actinomycetota</taxon>
        <taxon>Actinomycetes</taxon>
        <taxon>Kitasatosporales</taxon>
        <taxon>Streptomycetaceae</taxon>
        <taxon>Kitasatospora</taxon>
    </lineage>
</organism>
<dbReference type="SUPFAM" id="SSF54862">
    <property type="entry name" value="4Fe-4S ferredoxins"/>
    <property type="match status" value="1"/>
</dbReference>
<evidence type="ECO:0000313" key="10">
    <source>
        <dbReference type="Proteomes" id="UP001501752"/>
    </source>
</evidence>
<keyword evidence="5 8" id="KW-0408">Iron</keyword>
<evidence type="ECO:0000256" key="5">
    <source>
        <dbReference type="ARBA" id="ARBA00023004"/>
    </source>
</evidence>
<dbReference type="PANTHER" id="PTHR36923:SF3">
    <property type="entry name" value="FERREDOXIN"/>
    <property type="match status" value="1"/>
</dbReference>
<evidence type="ECO:0000256" key="2">
    <source>
        <dbReference type="ARBA" id="ARBA00022448"/>
    </source>
</evidence>
<dbReference type="EMBL" id="BAABIS010000001">
    <property type="protein sequence ID" value="GAA4884684.1"/>
    <property type="molecule type" value="Genomic_DNA"/>
</dbReference>
<evidence type="ECO:0000313" key="9">
    <source>
        <dbReference type="EMBL" id="GAA4884684.1"/>
    </source>
</evidence>
<evidence type="ECO:0000256" key="7">
    <source>
        <dbReference type="ARBA" id="ARBA00023291"/>
    </source>
</evidence>
<protein>
    <recommendedName>
        <fullName evidence="8">Ferredoxin</fullName>
    </recommendedName>
</protein>
<name>A0ABP9ESW0_9ACTN</name>
<evidence type="ECO:0000256" key="8">
    <source>
        <dbReference type="RuleBase" id="RU368020"/>
    </source>
</evidence>
<gene>
    <name evidence="9" type="ORF">GCM10023235_77010</name>
</gene>
<keyword evidence="7" id="KW-0003">3Fe-4S</keyword>
<accession>A0ABP9ESW0</accession>
<evidence type="ECO:0000256" key="4">
    <source>
        <dbReference type="ARBA" id="ARBA00022982"/>
    </source>
</evidence>
<keyword evidence="10" id="KW-1185">Reference proteome</keyword>
<evidence type="ECO:0000256" key="6">
    <source>
        <dbReference type="ARBA" id="ARBA00023014"/>
    </source>
</evidence>
<keyword evidence="4 8" id="KW-0249">Electron transport</keyword>